<dbReference type="InterPro" id="IPR036875">
    <property type="entry name" value="Znf_CCHC_sf"/>
</dbReference>
<name>A0A371FFJ6_MUCPR</name>
<keyword evidence="2" id="KW-1185">Reference proteome</keyword>
<comment type="caution">
    <text evidence="1">The sequence shown here is derived from an EMBL/GenBank/DDBJ whole genome shotgun (WGS) entry which is preliminary data.</text>
</comment>
<dbReference type="Proteomes" id="UP000257109">
    <property type="component" value="Unassembled WGS sequence"/>
</dbReference>
<dbReference type="AlphaFoldDB" id="A0A371FFJ6"/>
<dbReference type="Gene3D" id="4.10.60.10">
    <property type="entry name" value="Zinc finger, CCHC-type"/>
    <property type="match status" value="1"/>
</dbReference>
<accession>A0A371FFJ6</accession>
<dbReference type="GO" id="GO:0008270">
    <property type="term" value="F:zinc ion binding"/>
    <property type="evidence" value="ECO:0007669"/>
    <property type="project" value="InterPro"/>
</dbReference>
<reference evidence="1" key="1">
    <citation type="submission" date="2018-05" db="EMBL/GenBank/DDBJ databases">
        <title>Draft genome of Mucuna pruriens seed.</title>
        <authorList>
            <person name="Nnadi N.E."/>
            <person name="Vos R."/>
            <person name="Hasami M.H."/>
            <person name="Devisetty U.K."/>
            <person name="Aguiy J.C."/>
        </authorList>
    </citation>
    <scope>NUCLEOTIDE SEQUENCE [LARGE SCALE GENOMIC DNA]</scope>
    <source>
        <strain evidence="1">JCA_2017</strain>
    </source>
</reference>
<dbReference type="GO" id="GO:0003676">
    <property type="term" value="F:nucleic acid binding"/>
    <property type="evidence" value="ECO:0007669"/>
    <property type="project" value="InterPro"/>
</dbReference>
<protein>
    <recommendedName>
        <fullName evidence="3">Copia protein</fullName>
    </recommendedName>
</protein>
<proteinExistence type="predicted"/>
<sequence>MVKKAFDLSVIEKILRSITLRYDYVVCTIEESHNLDFMIVDEVQSSLLVHEQQMNDHNSHEKLHKIRQALVVVGEEMFFKVELHEEEVEVKEGNNTVLYYCHEFGHFQSECPKKSQDSRTNYVEGGEEAVLLMAQLLTNFSSIDSSFSDEVKLRNNYVLKVVGKGIVKLLINEVMHLVNDVFYVHCKKGATVMFCDNASIIKLSKNPILQERSKYIDVRFYFLRDLCMIIREQLVDIMIKPLKVESFQHLRNALDMLKKPKINCCKEHII</sequence>
<evidence type="ECO:0000313" key="1">
    <source>
        <dbReference type="EMBL" id="RDX77075.1"/>
    </source>
</evidence>
<dbReference type="EMBL" id="QJKJ01009292">
    <property type="protein sequence ID" value="RDX77075.1"/>
    <property type="molecule type" value="Genomic_DNA"/>
</dbReference>
<organism evidence="1 2">
    <name type="scientific">Mucuna pruriens</name>
    <name type="common">Velvet bean</name>
    <name type="synonym">Dolichos pruriens</name>
    <dbReference type="NCBI Taxonomy" id="157652"/>
    <lineage>
        <taxon>Eukaryota</taxon>
        <taxon>Viridiplantae</taxon>
        <taxon>Streptophyta</taxon>
        <taxon>Embryophyta</taxon>
        <taxon>Tracheophyta</taxon>
        <taxon>Spermatophyta</taxon>
        <taxon>Magnoliopsida</taxon>
        <taxon>eudicotyledons</taxon>
        <taxon>Gunneridae</taxon>
        <taxon>Pentapetalae</taxon>
        <taxon>rosids</taxon>
        <taxon>fabids</taxon>
        <taxon>Fabales</taxon>
        <taxon>Fabaceae</taxon>
        <taxon>Papilionoideae</taxon>
        <taxon>50 kb inversion clade</taxon>
        <taxon>NPAAA clade</taxon>
        <taxon>indigoferoid/millettioid clade</taxon>
        <taxon>Phaseoleae</taxon>
        <taxon>Mucuna</taxon>
    </lineage>
</organism>
<gene>
    <name evidence="1" type="ORF">CR513_42859</name>
</gene>
<evidence type="ECO:0000313" key="2">
    <source>
        <dbReference type="Proteomes" id="UP000257109"/>
    </source>
</evidence>
<feature type="non-terminal residue" evidence="1">
    <location>
        <position position="1"/>
    </location>
</feature>
<evidence type="ECO:0008006" key="3">
    <source>
        <dbReference type="Google" id="ProtNLM"/>
    </source>
</evidence>
<dbReference type="SUPFAM" id="SSF57756">
    <property type="entry name" value="Retrovirus zinc finger-like domains"/>
    <property type="match status" value="1"/>
</dbReference>